<dbReference type="GO" id="GO:0047429">
    <property type="term" value="F:nucleoside triphosphate diphosphatase activity"/>
    <property type="evidence" value="ECO:0007669"/>
    <property type="project" value="UniProtKB-EC"/>
</dbReference>
<dbReference type="SUPFAM" id="SSF90188">
    <property type="entry name" value="Somatomedin B domain"/>
    <property type="match status" value="2"/>
</dbReference>
<keyword evidence="11" id="KW-0325">Glycoprotein</keyword>
<comment type="catalytic activity">
    <reaction evidence="30">
        <text>P(1),P(5)-bis(5'-adenosyl) pentaphosphate + H2O = adenosine 5'-tetraphosphate + AMP + 2 H(+)</text>
        <dbReference type="Rhea" id="RHEA:32051"/>
        <dbReference type="ChEBI" id="CHEBI:15377"/>
        <dbReference type="ChEBI" id="CHEBI:15378"/>
        <dbReference type="ChEBI" id="CHEBI:58450"/>
        <dbReference type="ChEBI" id="CHEBI:62041"/>
        <dbReference type="ChEBI" id="CHEBI:456215"/>
    </reaction>
    <physiologicalReaction direction="left-to-right" evidence="30">
        <dbReference type="Rhea" id="RHEA:32052"/>
    </physiologicalReaction>
</comment>
<keyword evidence="31" id="KW-0812">Transmembrane</keyword>
<keyword evidence="34" id="KW-1185">Reference proteome</keyword>
<dbReference type="AlphaFoldDB" id="A0A8D2CTV5"/>
<dbReference type="Pfam" id="PF01663">
    <property type="entry name" value="Phosphodiest"/>
    <property type="match status" value="1"/>
</dbReference>
<comment type="subunit">
    <text evidence="4">Monomer and homodimer.</text>
</comment>
<dbReference type="GO" id="GO:0046034">
    <property type="term" value="P:ATP metabolic process"/>
    <property type="evidence" value="ECO:0007669"/>
    <property type="project" value="Ensembl"/>
</dbReference>
<proteinExistence type="predicted"/>
<dbReference type="OrthoDB" id="415411at2759"/>
<evidence type="ECO:0000256" key="20">
    <source>
        <dbReference type="ARBA" id="ARBA00045010"/>
    </source>
</evidence>
<evidence type="ECO:0000256" key="27">
    <source>
        <dbReference type="ARBA" id="ARBA00048215"/>
    </source>
</evidence>
<dbReference type="GO" id="GO:0070667">
    <property type="term" value="P:negative regulation of mast cell proliferation"/>
    <property type="evidence" value="ECO:0007669"/>
    <property type="project" value="Ensembl"/>
</dbReference>
<comment type="catalytic activity">
    <reaction evidence="17">
        <text>ATP + H2O = AMP + diphosphate + H(+)</text>
        <dbReference type="Rhea" id="RHEA:14245"/>
        <dbReference type="ChEBI" id="CHEBI:15377"/>
        <dbReference type="ChEBI" id="CHEBI:15378"/>
        <dbReference type="ChEBI" id="CHEBI:30616"/>
        <dbReference type="ChEBI" id="CHEBI:33019"/>
        <dbReference type="ChEBI" id="CHEBI:456215"/>
        <dbReference type="EC" id="3.6.1.9"/>
    </reaction>
    <physiologicalReaction direction="left-to-right" evidence="17">
        <dbReference type="Rhea" id="RHEA:14246"/>
    </physiologicalReaction>
</comment>
<evidence type="ECO:0000256" key="25">
    <source>
        <dbReference type="ARBA" id="ARBA00047507"/>
    </source>
</evidence>
<feature type="transmembrane region" description="Helical" evidence="31">
    <location>
        <begin position="21"/>
        <end position="45"/>
    </location>
</feature>
<evidence type="ECO:0000256" key="31">
    <source>
        <dbReference type="SAM" id="Phobius"/>
    </source>
</evidence>
<evidence type="ECO:0000256" key="22">
    <source>
        <dbReference type="ARBA" id="ARBA00045013"/>
    </source>
</evidence>
<evidence type="ECO:0000256" key="9">
    <source>
        <dbReference type="ARBA" id="ARBA00022833"/>
    </source>
</evidence>
<dbReference type="GO" id="GO:0034432">
    <property type="term" value="F:bis(5'-adenosyl)-pentaphosphatase activity"/>
    <property type="evidence" value="ECO:0007669"/>
    <property type="project" value="Ensembl"/>
</dbReference>
<evidence type="ECO:0000256" key="6">
    <source>
        <dbReference type="ARBA" id="ARBA00022525"/>
    </source>
</evidence>
<evidence type="ECO:0000256" key="28">
    <source>
        <dbReference type="ARBA" id="ARBA00048730"/>
    </source>
</evidence>
<evidence type="ECO:0000256" key="21">
    <source>
        <dbReference type="ARBA" id="ARBA00045012"/>
    </source>
</evidence>
<comment type="cofactor">
    <cofactor evidence="2">
        <name>Zn(2+)</name>
        <dbReference type="ChEBI" id="CHEBI:29105"/>
    </cofactor>
</comment>
<evidence type="ECO:0000256" key="7">
    <source>
        <dbReference type="ARBA" id="ARBA00022723"/>
    </source>
</evidence>
<dbReference type="GO" id="GO:0005509">
    <property type="term" value="F:calcium ion binding"/>
    <property type="evidence" value="ECO:0007669"/>
    <property type="project" value="Ensembl"/>
</dbReference>
<reference evidence="33" key="1">
    <citation type="submission" date="2025-08" db="UniProtKB">
        <authorList>
            <consortium name="Ensembl"/>
        </authorList>
    </citation>
    <scope>IDENTIFICATION</scope>
</reference>
<evidence type="ECO:0000256" key="16">
    <source>
        <dbReference type="ARBA" id="ARBA00044879"/>
    </source>
</evidence>
<evidence type="ECO:0000256" key="2">
    <source>
        <dbReference type="ARBA" id="ARBA00001947"/>
    </source>
</evidence>
<feature type="domain" description="SMB" evidence="32">
    <location>
        <begin position="50"/>
        <end position="93"/>
    </location>
</feature>
<comment type="subcellular location">
    <subcellularLocation>
        <location evidence="3">Secreted</location>
    </subcellularLocation>
</comment>
<dbReference type="PROSITE" id="PS00524">
    <property type="entry name" value="SMB_1"/>
    <property type="match status" value="2"/>
</dbReference>
<evidence type="ECO:0000313" key="34">
    <source>
        <dbReference type="Proteomes" id="UP000694564"/>
    </source>
</evidence>
<feature type="domain" description="SMB" evidence="32">
    <location>
        <begin position="94"/>
        <end position="137"/>
    </location>
</feature>
<dbReference type="SUPFAM" id="SSF53649">
    <property type="entry name" value="Alkaline phosphatase-like"/>
    <property type="match status" value="1"/>
</dbReference>
<evidence type="ECO:0000256" key="14">
    <source>
        <dbReference type="ARBA" id="ARBA00041247"/>
    </source>
</evidence>
<dbReference type="GO" id="GO:0002276">
    <property type="term" value="P:basophil activation involved in immune response"/>
    <property type="evidence" value="ECO:0007669"/>
    <property type="project" value="Ensembl"/>
</dbReference>
<dbReference type="Proteomes" id="UP000694564">
    <property type="component" value="Chromosome 7"/>
</dbReference>
<evidence type="ECO:0000256" key="8">
    <source>
        <dbReference type="ARBA" id="ARBA00022801"/>
    </source>
</evidence>
<keyword evidence="31" id="KW-1133">Transmembrane helix</keyword>
<dbReference type="GO" id="GO:0004081">
    <property type="term" value="F:bis(5'-nucleosyl)-tetraphosphatase (asymmetrical) activity"/>
    <property type="evidence" value="ECO:0007669"/>
    <property type="project" value="Ensembl"/>
</dbReference>
<dbReference type="Gene3D" id="4.10.410.20">
    <property type="match status" value="2"/>
</dbReference>
<evidence type="ECO:0000256" key="17">
    <source>
        <dbReference type="ARBA" id="ARBA00044894"/>
    </source>
</evidence>
<dbReference type="InterPro" id="IPR001604">
    <property type="entry name" value="Endo_G_ENPP1-like_dom"/>
</dbReference>
<evidence type="ECO:0000256" key="1">
    <source>
        <dbReference type="ARBA" id="ARBA00000983"/>
    </source>
</evidence>
<organism evidence="33 34">
    <name type="scientific">Sciurus vulgaris</name>
    <name type="common">Eurasian red squirrel</name>
    <dbReference type="NCBI Taxonomy" id="55149"/>
    <lineage>
        <taxon>Eukaryota</taxon>
        <taxon>Metazoa</taxon>
        <taxon>Chordata</taxon>
        <taxon>Craniata</taxon>
        <taxon>Vertebrata</taxon>
        <taxon>Euteleostomi</taxon>
        <taxon>Mammalia</taxon>
        <taxon>Eutheria</taxon>
        <taxon>Euarchontoglires</taxon>
        <taxon>Glires</taxon>
        <taxon>Rodentia</taxon>
        <taxon>Sciuromorpha</taxon>
        <taxon>Sciuridae</taxon>
        <taxon>Sciurinae</taxon>
        <taxon>Sciurini</taxon>
        <taxon>Sciurus</taxon>
    </lineage>
</organism>
<comment type="catalytic activity">
    <reaction evidence="1">
        <text>Hydrolytically removes 5'-nucleotides successively from the 3'-hydroxy termini of 3'-hydroxy-terminated oligonucleotides.</text>
        <dbReference type="EC" id="3.1.4.1"/>
    </reaction>
</comment>
<evidence type="ECO:0000256" key="5">
    <source>
        <dbReference type="ARBA" id="ARBA00012029"/>
    </source>
</evidence>
<evidence type="ECO:0000313" key="33">
    <source>
        <dbReference type="Ensembl" id="ENSSVLP00005014827.1"/>
    </source>
</evidence>
<dbReference type="InterPro" id="IPR036024">
    <property type="entry name" value="Somatomedin_B-like_dom_sf"/>
</dbReference>
<evidence type="ECO:0000256" key="23">
    <source>
        <dbReference type="ARBA" id="ARBA00045363"/>
    </source>
</evidence>
<comment type="catalytic activity">
    <reaction evidence="24">
        <text>UTP + H2O = UMP + diphosphate + H(+)</text>
        <dbReference type="Rhea" id="RHEA:29395"/>
        <dbReference type="ChEBI" id="CHEBI:15377"/>
        <dbReference type="ChEBI" id="CHEBI:15378"/>
        <dbReference type="ChEBI" id="CHEBI:33019"/>
        <dbReference type="ChEBI" id="CHEBI:46398"/>
        <dbReference type="ChEBI" id="CHEBI:57865"/>
        <dbReference type="EC" id="3.6.1.9"/>
    </reaction>
    <physiologicalReaction direction="left-to-right" evidence="24">
        <dbReference type="Rhea" id="RHEA:29396"/>
    </physiologicalReaction>
</comment>
<name>A0A8D2CTV5_SCIVU</name>
<dbReference type="InterPro" id="IPR044925">
    <property type="entry name" value="His-Me_finger_sf"/>
</dbReference>
<keyword evidence="7" id="KW-0479">Metal-binding</keyword>
<dbReference type="GO" id="GO:0033007">
    <property type="term" value="P:negative regulation of mast cell activation involved in immune response"/>
    <property type="evidence" value="ECO:0007669"/>
    <property type="project" value="Ensembl"/>
</dbReference>
<dbReference type="EC" id="3.6.1.9" evidence="12"/>
<dbReference type="SMART" id="SM00892">
    <property type="entry name" value="Endonuclease_NS"/>
    <property type="match status" value="1"/>
</dbReference>
<dbReference type="InterPro" id="IPR020821">
    <property type="entry name" value="ENPP1-3/EXOG-like_nuc-like"/>
</dbReference>
<dbReference type="Gene3D" id="3.30.1360.180">
    <property type="match status" value="1"/>
</dbReference>
<dbReference type="Pfam" id="PF01033">
    <property type="entry name" value="Somatomedin_B"/>
    <property type="match status" value="2"/>
</dbReference>
<dbReference type="InterPro" id="IPR002591">
    <property type="entry name" value="Phosphodiest/P_Trfase"/>
</dbReference>
<dbReference type="GO" id="GO:0106177">
    <property type="term" value="F:cyclic-GMP-AMP hydrolase activity"/>
    <property type="evidence" value="ECO:0007669"/>
    <property type="project" value="Ensembl"/>
</dbReference>
<dbReference type="GO" id="GO:0047710">
    <property type="term" value="F:bis(5'-adenosyl)-triphosphatase activity"/>
    <property type="evidence" value="ECO:0007669"/>
    <property type="project" value="Ensembl"/>
</dbReference>
<dbReference type="GO" id="GO:0009143">
    <property type="term" value="P:nucleoside triphosphate catabolic process"/>
    <property type="evidence" value="ECO:0007669"/>
    <property type="project" value="Ensembl"/>
</dbReference>
<dbReference type="GO" id="GO:0003676">
    <property type="term" value="F:nucleic acid binding"/>
    <property type="evidence" value="ECO:0007669"/>
    <property type="project" value="InterPro"/>
</dbReference>
<evidence type="ECO:0000256" key="10">
    <source>
        <dbReference type="ARBA" id="ARBA00023157"/>
    </source>
</evidence>
<dbReference type="GO" id="GO:0006220">
    <property type="term" value="P:pyrimidine nucleotide metabolic process"/>
    <property type="evidence" value="ECO:0007669"/>
    <property type="project" value="Ensembl"/>
</dbReference>
<dbReference type="GeneTree" id="ENSGT00940000159640"/>
<dbReference type="GO" id="GO:0009897">
    <property type="term" value="C:external side of plasma membrane"/>
    <property type="evidence" value="ECO:0007669"/>
    <property type="project" value="Ensembl"/>
</dbReference>
<dbReference type="FunFam" id="4.10.410.20:FF:000001">
    <property type="entry name" value="Ectonucleotide pyrophosphatase/phosphodiesterase family member 2"/>
    <property type="match status" value="1"/>
</dbReference>
<evidence type="ECO:0000256" key="3">
    <source>
        <dbReference type="ARBA" id="ARBA00004613"/>
    </source>
</evidence>
<dbReference type="CDD" id="cd16018">
    <property type="entry name" value="Enpp"/>
    <property type="match status" value="1"/>
</dbReference>
<comment type="catalytic activity">
    <reaction evidence="25">
        <text>P(1),P(4)-bis(5'-guanosyl) tetraphosphate + H2O = GMP + GTP + 2 H(+)</text>
        <dbReference type="Rhea" id="RHEA:22484"/>
        <dbReference type="ChEBI" id="CHEBI:15377"/>
        <dbReference type="ChEBI" id="CHEBI:15378"/>
        <dbReference type="ChEBI" id="CHEBI:37565"/>
        <dbReference type="ChEBI" id="CHEBI:57553"/>
        <dbReference type="ChEBI" id="CHEBI:58115"/>
    </reaction>
</comment>
<evidence type="ECO:0000256" key="26">
    <source>
        <dbReference type="ARBA" id="ARBA00048023"/>
    </source>
</evidence>
<keyword evidence="31" id="KW-0472">Membrane</keyword>
<dbReference type="FunFam" id="3.40.570.10:FF:000005">
    <property type="entry name" value="ectonucleotide pyrophosphatase/phosphodiesterase family member 3"/>
    <property type="match status" value="1"/>
</dbReference>
<dbReference type="InterPro" id="IPR001212">
    <property type="entry name" value="Somatomedin_B_dom"/>
</dbReference>
<evidence type="ECO:0000256" key="13">
    <source>
        <dbReference type="ARBA" id="ARBA00041154"/>
    </source>
</evidence>
<dbReference type="GO" id="GO:0160049">
    <property type="term" value="P:negative regulation of cGAS/STING signaling pathway"/>
    <property type="evidence" value="ECO:0007669"/>
    <property type="project" value="Ensembl"/>
</dbReference>
<dbReference type="GO" id="GO:0005576">
    <property type="term" value="C:extracellular region"/>
    <property type="evidence" value="ECO:0007669"/>
    <property type="project" value="UniProtKB-SubCell"/>
</dbReference>
<dbReference type="CDD" id="cd00091">
    <property type="entry name" value="NUC"/>
    <property type="match status" value="1"/>
</dbReference>
<protein>
    <recommendedName>
        <fullName evidence="13">Ectonucleotide pyrophosphatase/phosphodiesterase family member 3</fullName>
        <ecNumber evidence="5">3.1.4.1</ecNumber>
        <ecNumber evidence="12">3.6.1.9</ecNumber>
    </recommendedName>
    <alternativeName>
        <fullName evidence="22">Alkaline phosphodiesterase I</fullName>
    </alternativeName>
    <alternativeName>
        <fullName evidence="21">Dinucleoside polyphosphatase</fullName>
    </alternativeName>
    <alternativeName>
        <fullName evidence="19">Nucleotide diphosphatase</fullName>
    </alternativeName>
    <alternativeName>
        <fullName evidence="20">Nucleotide pyrophosphatase</fullName>
    </alternativeName>
    <alternativeName>
        <fullName evidence="15">Phosphodiesterase I beta</fullName>
    </alternativeName>
    <alternativeName>
        <fullName evidence="14">Phosphodiesterase I/nucleotide pyrophosphatase 3</fullName>
    </alternativeName>
</protein>
<comment type="catalytic activity">
    <reaction evidence="26">
        <text>P(1),P(3)-bis(5'-adenosyl) triphosphate + H2O = AMP + ADP + 2 H(+)</text>
        <dbReference type="Rhea" id="RHEA:13893"/>
        <dbReference type="ChEBI" id="CHEBI:15377"/>
        <dbReference type="ChEBI" id="CHEBI:15378"/>
        <dbReference type="ChEBI" id="CHEBI:58529"/>
        <dbReference type="ChEBI" id="CHEBI:456215"/>
        <dbReference type="ChEBI" id="CHEBI:456216"/>
    </reaction>
    <physiologicalReaction direction="left-to-right" evidence="26">
        <dbReference type="Rhea" id="RHEA:13894"/>
    </physiologicalReaction>
</comment>
<comment type="catalytic activity">
    <reaction evidence="29">
        <text>P(1),P(4)-bis(5'-adenosyl) tetraphosphate + H2O = AMP + ATP + 2 H(+)</text>
        <dbReference type="Rhea" id="RHEA:32039"/>
        <dbReference type="ChEBI" id="CHEBI:15377"/>
        <dbReference type="ChEBI" id="CHEBI:15378"/>
        <dbReference type="ChEBI" id="CHEBI:30616"/>
        <dbReference type="ChEBI" id="CHEBI:58141"/>
        <dbReference type="ChEBI" id="CHEBI:456215"/>
    </reaction>
    <physiologicalReaction direction="left-to-right" evidence="29">
        <dbReference type="Rhea" id="RHEA:32040"/>
    </physiologicalReaction>
</comment>
<keyword evidence="8" id="KW-0378">Hydrolase</keyword>
<comment type="catalytic activity">
    <reaction evidence="16">
        <text>a ribonucleoside 5'-triphosphate + H2O = a ribonucleoside 5'-phosphate + diphosphate + H(+)</text>
        <dbReference type="Rhea" id="RHEA:23996"/>
        <dbReference type="ChEBI" id="CHEBI:15377"/>
        <dbReference type="ChEBI" id="CHEBI:15378"/>
        <dbReference type="ChEBI" id="CHEBI:33019"/>
        <dbReference type="ChEBI" id="CHEBI:58043"/>
        <dbReference type="ChEBI" id="CHEBI:61557"/>
        <dbReference type="EC" id="3.6.1.9"/>
    </reaction>
    <physiologicalReaction direction="left-to-right" evidence="16">
        <dbReference type="Rhea" id="RHEA:23997"/>
    </physiologicalReaction>
</comment>
<dbReference type="PROSITE" id="PS50958">
    <property type="entry name" value="SMB_2"/>
    <property type="match status" value="2"/>
</dbReference>
<dbReference type="GO" id="GO:0048471">
    <property type="term" value="C:perinuclear region of cytoplasm"/>
    <property type="evidence" value="ECO:0007669"/>
    <property type="project" value="Ensembl"/>
</dbReference>
<dbReference type="EC" id="3.1.4.1" evidence="5"/>
<keyword evidence="9" id="KW-0862">Zinc</keyword>
<evidence type="ECO:0000256" key="4">
    <source>
        <dbReference type="ARBA" id="ARBA00011407"/>
    </source>
</evidence>
<dbReference type="GO" id="GO:0004528">
    <property type="term" value="F:phosphodiesterase I activity"/>
    <property type="evidence" value="ECO:0007669"/>
    <property type="project" value="UniProtKB-EC"/>
</dbReference>
<dbReference type="InterPro" id="IPR017850">
    <property type="entry name" value="Alkaline_phosphatase_core_sf"/>
</dbReference>
<evidence type="ECO:0000256" key="18">
    <source>
        <dbReference type="ARBA" id="ARBA00044922"/>
    </source>
</evidence>
<dbReference type="Ensembl" id="ENSSVLT00005016458.1">
    <property type="protein sequence ID" value="ENSSVLP00005014827.1"/>
    <property type="gene ID" value="ENSSVLG00005011197.1"/>
</dbReference>
<dbReference type="GO" id="GO:0055062">
    <property type="term" value="P:phosphate ion homeostasis"/>
    <property type="evidence" value="ECO:0007669"/>
    <property type="project" value="Ensembl"/>
</dbReference>
<dbReference type="GO" id="GO:0008270">
    <property type="term" value="F:zinc ion binding"/>
    <property type="evidence" value="ECO:0007669"/>
    <property type="project" value="Ensembl"/>
</dbReference>
<accession>A0A8D2CTV5</accession>
<sequence length="858" mass="98170">MESMLTLATDEPVRKNTVRKYKIICIVLLVLLVIMSLGLGLGFGLRKQETEESCRRKCFDSSFRGKWGCRCDEGCRDRNDCCWDFTSVCVDSTQIWSCSSFRCGEGRQVTSLCSCAEDCTQKQDCCANYKSICQGTTPWVKENCTTAEQTQCPEGFDLPPVILFSMDETCGIHSKYMRAVYPTKTFPNHYSIVTGLYPESHGIIDNNMYDVQLNKNFSLSSKEKNNPAWWKGQPIWLTAMYQGLKAATYFWPGSDVAINGSFPTIYKNYDGKISYEERVSTLLKWLDLPKAERPSLYTIYVEEPDSAGHDEGPVSGRLIKALQLVDSTFGLLMEGLKQRNLHNCVNIILLADHGMDQTSCGKVEYMTDYFPQINFYMYEGPAPRIRTRNIPEDFFSCNLHIFSLEKYLPFFQCRKPDQHFKPYLTPDLPKRLHYAKNIRIDKVHLMMDAQWLAVRGKETSFCGGGNHGYNNEFKSMQALFLAHGPSFKEQTEVEPFDNIEVYNLLCDLLRIQPVPNNGTHGSLNHLLKVPFYEPSHAEEVSMLSVCDFTTPLPTGSLNCSCPRLSYTQNVKVNQRLNLTEEEITATVKVNLPFGRPRVMQKNKDHCLLYHREYISGFAKAMKMPMWSSYTVPKPGNTSPPPPTVPDCLRVDVRVISFESQNCSLSFPDQNITYGFLYPPANSRTSDSRQDALITSNVVPMYEEFKKMWDYFHRVLLIEYATKRNGVNVISGPIFDYNYDGHFDTPDEITEHVANSSVPIPTHFFVVLTSCKNQNFVPDNCPQWLDVLPFVIPHRPTNVESCPEYTTDDVWIKERFKAHIARIRDIELLTGLDFYQERAQPVSEILQLKTYLPPSETVI</sequence>
<evidence type="ECO:0000256" key="15">
    <source>
        <dbReference type="ARBA" id="ARBA00041699"/>
    </source>
</evidence>
<evidence type="ECO:0000256" key="12">
    <source>
        <dbReference type="ARBA" id="ARBA00038862"/>
    </source>
</evidence>
<reference evidence="33" key="2">
    <citation type="submission" date="2025-09" db="UniProtKB">
        <authorList>
            <consortium name="Ensembl"/>
        </authorList>
    </citation>
    <scope>IDENTIFICATION</scope>
</reference>
<evidence type="ECO:0000256" key="29">
    <source>
        <dbReference type="ARBA" id="ARBA00049048"/>
    </source>
</evidence>
<dbReference type="Gene3D" id="3.40.570.10">
    <property type="entry name" value="Extracellular Endonuclease, subunit A"/>
    <property type="match status" value="1"/>
</dbReference>
<evidence type="ECO:0000259" key="32">
    <source>
        <dbReference type="PROSITE" id="PS50958"/>
    </source>
</evidence>
<dbReference type="SUPFAM" id="SSF54060">
    <property type="entry name" value="His-Me finger endonucleases"/>
    <property type="match status" value="1"/>
</dbReference>
<keyword evidence="6" id="KW-0964">Secreted</keyword>
<dbReference type="PANTHER" id="PTHR10151">
    <property type="entry name" value="ECTONUCLEOTIDE PYROPHOSPHATASE/PHOSPHODIESTERASE"/>
    <property type="match status" value="1"/>
</dbReference>
<dbReference type="GO" id="GO:0050728">
    <property type="term" value="P:negative regulation of inflammatory response"/>
    <property type="evidence" value="ECO:0007669"/>
    <property type="project" value="Ensembl"/>
</dbReference>
<evidence type="ECO:0000256" key="19">
    <source>
        <dbReference type="ARBA" id="ARBA00045000"/>
    </source>
</evidence>
<comment type="function">
    <text evidence="23">Hydrolase that metabolizes extracellular nucleotides, including ATP, GTP, UTP and CTP. Limits mast cells and basophils response during inflammation and during the chronic phases of allergic responses by eliminating extracellular ATP, a signaling molecule activating these cells in an autocrine manner. Metabolizes extracellular ATP in the lumen of the small intestine, and thereby prevents ATP-induced apoptosis of intestinal plasmacytoid dendritic cells. Has a broad specificity and can also hydrolyze UDP-GlcNAc into UMP and GlcNAc-1-phosphate and potentially several other intracellular nucleotide sugars, including UDP-GalNAc, CMP-NeuAc, GDP-Fuc, and UDP-GlcA. Thereby, could modulate glycan biosynthesis and protein glycosylation. Can hydrolyze extracellular dinucleoside polyphosphates, including the vasoactive adenosine polyphosphates as well. In addition, displays an alkaline phosphodiesterase activity in vitro.</text>
</comment>
<evidence type="ECO:0000256" key="24">
    <source>
        <dbReference type="ARBA" id="ARBA00047299"/>
    </source>
</evidence>
<evidence type="ECO:0000256" key="11">
    <source>
        <dbReference type="ARBA" id="ARBA00023180"/>
    </source>
</evidence>
<dbReference type="Gene3D" id="3.40.720.10">
    <property type="entry name" value="Alkaline Phosphatase, subunit A"/>
    <property type="match status" value="1"/>
</dbReference>
<comment type="catalytic activity">
    <reaction evidence="27">
        <text>GTP + H2O = GMP + diphosphate + H(+)</text>
        <dbReference type="Rhea" id="RHEA:29391"/>
        <dbReference type="ChEBI" id="CHEBI:15377"/>
        <dbReference type="ChEBI" id="CHEBI:15378"/>
        <dbReference type="ChEBI" id="CHEBI:33019"/>
        <dbReference type="ChEBI" id="CHEBI:37565"/>
        <dbReference type="ChEBI" id="CHEBI:58115"/>
        <dbReference type="EC" id="3.6.1.9"/>
    </reaction>
    <physiologicalReaction direction="left-to-right" evidence="27">
        <dbReference type="Rhea" id="RHEA:29392"/>
    </physiologicalReaction>
</comment>
<dbReference type="InterPro" id="IPR044929">
    <property type="entry name" value="DNA/RNA_non-sp_Endonuclease_sf"/>
</dbReference>
<keyword evidence="10" id="KW-1015">Disulfide bond</keyword>
<dbReference type="PANTHER" id="PTHR10151:SF107">
    <property type="entry name" value="ECTONUCLEOTIDE PYROPHOSPHATASE_PHOSPHODIESTERASE FAMILY MEMBER 3"/>
    <property type="match status" value="1"/>
</dbReference>
<dbReference type="SMART" id="SM00477">
    <property type="entry name" value="NUC"/>
    <property type="match status" value="1"/>
</dbReference>
<dbReference type="SMART" id="SM00201">
    <property type="entry name" value="SO"/>
    <property type="match status" value="2"/>
</dbReference>
<evidence type="ECO:0000256" key="30">
    <source>
        <dbReference type="ARBA" id="ARBA00049487"/>
    </source>
</evidence>
<comment type="catalytic activity">
    <reaction evidence="28">
        <text>UDP-N-acetyl-alpha-D-glucosamine + H2O = N-acetyl-alpha-D-glucosamine 1-phosphate + UMP + 2 H(+)</text>
        <dbReference type="Rhea" id="RHEA:29547"/>
        <dbReference type="ChEBI" id="CHEBI:15377"/>
        <dbReference type="ChEBI" id="CHEBI:15378"/>
        <dbReference type="ChEBI" id="CHEBI:57705"/>
        <dbReference type="ChEBI" id="CHEBI:57776"/>
        <dbReference type="ChEBI" id="CHEBI:57865"/>
    </reaction>
    <physiologicalReaction direction="left-to-right" evidence="28">
        <dbReference type="Rhea" id="RHEA:29548"/>
    </physiologicalReaction>
</comment>
<gene>
    <name evidence="33" type="primary">ENPP3</name>
</gene>
<comment type="catalytic activity">
    <reaction evidence="18">
        <text>CTP + H2O = CMP + diphosphate + H(+)</text>
        <dbReference type="Rhea" id="RHEA:27762"/>
        <dbReference type="ChEBI" id="CHEBI:15377"/>
        <dbReference type="ChEBI" id="CHEBI:15378"/>
        <dbReference type="ChEBI" id="CHEBI:33019"/>
        <dbReference type="ChEBI" id="CHEBI:37563"/>
        <dbReference type="ChEBI" id="CHEBI:60377"/>
        <dbReference type="EC" id="3.6.1.9"/>
    </reaction>
    <physiologicalReaction direction="left-to-right" evidence="18">
        <dbReference type="Rhea" id="RHEA:27763"/>
    </physiologicalReaction>
</comment>